<keyword evidence="4" id="KW-1185">Reference proteome</keyword>
<dbReference type="Proteomes" id="UP000509383">
    <property type="component" value="Chromosome"/>
</dbReference>
<accession>A0A6J4E067</accession>
<gene>
    <name evidence="1" type="ORF">TUM18999_10390</name>
    <name evidence="2" type="ORF">TUM20286_32170</name>
</gene>
<evidence type="ECO:0000313" key="3">
    <source>
        <dbReference type="Proteomes" id="UP000509383"/>
    </source>
</evidence>
<dbReference type="AlphaFoldDB" id="A0A6J4E067"/>
<evidence type="ECO:0000313" key="2">
    <source>
        <dbReference type="EMBL" id="GJN53465.1"/>
    </source>
</evidence>
<name>A0A6J4E067_9PSED</name>
<dbReference type="EMBL" id="AP023189">
    <property type="protein sequence ID" value="BCG22848.1"/>
    <property type="molecule type" value="Genomic_DNA"/>
</dbReference>
<reference evidence="1 3" key="1">
    <citation type="submission" date="2020-05" db="EMBL/GenBank/DDBJ databases">
        <title>Characterization of novel class B3 metallo-beta-lactamase from novel Pseudomonas species.</title>
        <authorList>
            <person name="Yamada K."/>
            <person name="Aoki K."/>
            <person name="Ishii Y."/>
        </authorList>
    </citation>
    <scope>NUCLEOTIDE SEQUENCE [LARGE SCALE GENOMIC DNA]</scope>
    <source>
        <strain evidence="1 3">TUM18999</strain>
        <strain evidence="2 4">TUM20286</strain>
    </source>
</reference>
<organism evidence="1 3">
    <name type="scientific">Pseudomonas tohonis</name>
    <dbReference type="NCBI Taxonomy" id="2725477"/>
    <lineage>
        <taxon>Bacteria</taxon>
        <taxon>Pseudomonadati</taxon>
        <taxon>Pseudomonadota</taxon>
        <taxon>Gammaproteobacteria</taxon>
        <taxon>Pseudomonadales</taxon>
        <taxon>Pseudomonadaceae</taxon>
        <taxon>Pseudomonas</taxon>
    </lineage>
</organism>
<dbReference type="EMBL" id="BQKM01000006">
    <property type="protein sequence ID" value="GJN53465.1"/>
    <property type="molecule type" value="Genomic_DNA"/>
</dbReference>
<dbReference type="Proteomes" id="UP001054892">
    <property type="component" value="Unassembled WGS sequence"/>
</dbReference>
<sequence>MKKNSNLEPYANAILITSDLLWLIYRNPDCFSKNEIILKALRSQGALAKLEFNFEDSGAIKSKPPMSINTLKSHANLQFKGGFKELDTLRLAALRAIEKVNKSKEPTSTKRTKSGLLRLVTELEESIDKQRCTNMVLLQGLSLAINELRNIRSNLDPALLEKRASDAVQALIALLSLPPERPNPPSPSSGDGRVTRLAVYRK</sequence>
<dbReference type="RefSeq" id="WP_173180333.1">
    <property type="nucleotide sequence ID" value="NZ_AP023189.1"/>
</dbReference>
<dbReference type="KEGG" id="ptw:TUM18999_10390"/>
<evidence type="ECO:0000313" key="4">
    <source>
        <dbReference type="Proteomes" id="UP001054892"/>
    </source>
</evidence>
<evidence type="ECO:0000313" key="1">
    <source>
        <dbReference type="EMBL" id="BCG22848.1"/>
    </source>
</evidence>
<proteinExistence type="predicted"/>
<protein>
    <submittedName>
        <fullName evidence="1">Uncharacterized protein</fullName>
    </submittedName>
</protein>